<dbReference type="GO" id="GO:1990811">
    <property type="term" value="C:MWP complex"/>
    <property type="evidence" value="ECO:0007669"/>
    <property type="project" value="TreeGrafter"/>
</dbReference>
<keyword evidence="1" id="KW-0732">Signal</keyword>
<dbReference type="SUPFAM" id="SSF50978">
    <property type="entry name" value="WD40 repeat-like"/>
    <property type="match status" value="1"/>
</dbReference>
<dbReference type="Gene3D" id="2.130.10.10">
    <property type="entry name" value="YVTN repeat-like/Quinoprotein amine dehydrogenase"/>
    <property type="match status" value="1"/>
</dbReference>
<organism evidence="2 3">
    <name type="scientific">Ananas comosus</name>
    <name type="common">Pineapple</name>
    <name type="synonym">Ananas ananas</name>
    <dbReference type="NCBI Taxonomy" id="4615"/>
    <lineage>
        <taxon>Eukaryota</taxon>
        <taxon>Viridiplantae</taxon>
        <taxon>Streptophyta</taxon>
        <taxon>Embryophyta</taxon>
        <taxon>Tracheophyta</taxon>
        <taxon>Spermatophyta</taxon>
        <taxon>Magnoliopsida</taxon>
        <taxon>Liliopsida</taxon>
        <taxon>Poales</taxon>
        <taxon>Bromeliaceae</taxon>
        <taxon>Bromelioideae</taxon>
        <taxon>Ananas</taxon>
    </lineage>
</organism>
<dbReference type="STRING" id="4615.A0A199VMP1"/>
<feature type="chain" id="PRO_5008285991" evidence="1">
    <location>
        <begin position="17"/>
        <end position="106"/>
    </location>
</feature>
<feature type="signal peptide" evidence="1">
    <location>
        <begin position="1"/>
        <end position="16"/>
    </location>
</feature>
<name>A0A199VMP1_ANACO</name>
<reference evidence="2 3" key="1">
    <citation type="journal article" date="2016" name="DNA Res.">
        <title>The draft genome of MD-2 pineapple using hybrid error correction of long reads.</title>
        <authorList>
            <person name="Redwan R.M."/>
            <person name="Saidin A."/>
            <person name="Kumar S.V."/>
        </authorList>
    </citation>
    <scope>NUCLEOTIDE SEQUENCE [LARGE SCALE GENOMIC DNA]</scope>
    <source>
        <strain evidence="3">cv. MD2</strain>
        <tissue evidence="2">Leaf</tissue>
    </source>
</reference>
<dbReference type="Gramene" id="Aco011673.1.mrna1">
    <property type="protein sequence ID" value="Aco011673.1.mrna1.cds1"/>
    <property type="gene ID" value="Aco011673.1.path1"/>
</dbReference>
<dbReference type="InterPro" id="IPR036322">
    <property type="entry name" value="WD40_repeat_dom_sf"/>
</dbReference>
<dbReference type="EMBL" id="LSRQ01001277">
    <property type="protein sequence ID" value="OAY78462.1"/>
    <property type="molecule type" value="Genomic_DNA"/>
</dbReference>
<dbReference type="GO" id="GO:0005815">
    <property type="term" value="C:microtubule organizing center"/>
    <property type="evidence" value="ECO:0007669"/>
    <property type="project" value="TreeGrafter"/>
</dbReference>
<evidence type="ECO:0000313" key="2">
    <source>
        <dbReference type="EMBL" id="OAY78462.1"/>
    </source>
</evidence>
<dbReference type="InterPro" id="IPR015943">
    <property type="entry name" value="WD40/YVTN_repeat-like_dom_sf"/>
</dbReference>
<dbReference type="AlphaFoldDB" id="A0A199VMP1"/>
<comment type="caution">
    <text evidence="2">The sequence shown here is derived from an EMBL/GenBank/DDBJ whole genome shotgun (WGS) entry which is preliminary data.</text>
</comment>
<dbReference type="PANTHER" id="PTHR16220:SF0">
    <property type="entry name" value="WD REPEAT-CONTAINING PROTEIN WRAP73"/>
    <property type="match status" value="1"/>
</dbReference>
<accession>A0A199VMP1</accession>
<gene>
    <name evidence="2" type="ORF">ACMD2_09017</name>
</gene>
<evidence type="ECO:0000256" key="1">
    <source>
        <dbReference type="SAM" id="SignalP"/>
    </source>
</evidence>
<dbReference type="PANTHER" id="PTHR16220">
    <property type="entry name" value="WD REPEAT PROTEIN 8-RELATED"/>
    <property type="match status" value="1"/>
</dbReference>
<protein>
    <submittedName>
        <fullName evidence="2">WD repeat-containing protein WRAP73</fullName>
    </submittedName>
</protein>
<dbReference type="Proteomes" id="UP000092600">
    <property type="component" value="Unassembled WGS sequence"/>
</dbReference>
<dbReference type="InterPro" id="IPR052778">
    <property type="entry name" value="Centrosome-WD_assoc"/>
</dbReference>
<proteinExistence type="predicted"/>
<evidence type="ECO:0000313" key="3">
    <source>
        <dbReference type="Proteomes" id="UP000092600"/>
    </source>
</evidence>
<sequence>MPTALWIWDICHLELAAVLVQKEPIKAAAWEPTFPRVVLCTGSSHLYMWSPSGACCVNIPLPKFNICDLKWNADGRCLLLKDRESFCCAAVVSVLPDSAEDSSDDE</sequence>